<keyword evidence="6" id="KW-1185">Reference proteome</keyword>
<evidence type="ECO:0000259" key="4">
    <source>
        <dbReference type="PROSITE" id="PS50937"/>
    </source>
</evidence>
<dbReference type="Proteomes" id="UP000255265">
    <property type="component" value="Unassembled WGS sequence"/>
</dbReference>
<dbReference type="PANTHER" id="PTHR30204">
    <property type="entry name" value="REDOX-CYCLING DRUG-SENSING TRANSCRIPTIONAL ACTIVATOR SOXR"/>
    <property type="match status" value="1"/>
</dbReference>
<feature type="domain" description="HTH merR-type" evidence="4">
    <location>
        <begin position="1"/>
        <end position="54"/>
    </location>
</feature>
<accession>A0A370FNB5</accession>
<dbReference type="STRING" id="433924.NS331_07300"/>
<dbReference type="GO" id="GO:0003700">
    <property type="term" value="F:DNA-binding transcription factor activity"/>
    <property type="evidence" value="ECO:0007669"/>
    <property type="project" value="InterPro"/>
</dbReference>
<name>A0A370FNB5_9BURK</name>
<evidence type="ECO:0000256" key="3">
    <source>
        <dbReference type="ARBA" id="ARBA00023163"/>
    </source>
</evidence>
<dbReference type="InterPro" id="IPR015358">
    <property type="entry name" value="Tscrpt_reg_MerR_DNA-bd"/>
</dbReference>
<dbReference type="Pfam" id="PF09278">
    <property type="entry name" value="MerR-DNA-bind"/>
    <property type="match status" value="1"/>
</dbReference>
<organism evidence="5 6">
    <name type="scientific">Pseudacidovorax intermedius</name>
    <dbReference type="NCBI Taxonomy" id="433924"/>
    <lineage>
        <taxon>Bacteria</taxon>
        <taxon>Pseudomonadati</taxon>
        <taxon>Pseudomonadota</taxon>
        <taxon>Betaproteobacteria</taxon>
        <taxon>Burkholderiales</taxon>
        <taxon>Comamonadaceae</taxon>
        <taxon>Pseudacidovorax</taxon>
    </lineage>
</organism>
<dbReference type="PANTHER" id="PTHR30204:SF94">
    <property type="entry name" value="HEAVY METAL-DEPENDENT TRANSCRIPTIONAL REGULATOR HI_0293-RELATED"/>
    <property type="match status" value="1"/>
</dbReference>
<keyword evidence="2" id="KW-0238">DNA-binding</keyword>
<dbReference type="InterPro" id="IPR047057">
    <property type="entry name" value="MerR_fam"/>
</dbReference>
<keyword evidence="1" id="KW-0805">Transcription regulation</keyword>
<evidence type="ECO:0000256" key="1">
    <source>
        <dbReference type="ARBA" id="ARBA00023015"/>
    </source>
</evidence>
<dbReference type="EMBL" id="QQAV01000001">
    <property type="protein sequence ID" value="RDI29020.1"/>
    <property type="molecule type" value="Genomic_DNA"/>
</dbReference>
<dbReference type="GO" id="GO:0003677">
    <property type="term" value="F:DNA binding"/>
    <property type="evidence" value="ECO:0007669"/>
    <property type="project" value="UniProtKB-KW"/>
</dbReference>
<evidence type="ECO:0000313" key="6">
    <source>
        <dbReference type="Proteomes" id="UP000255265"/>
    </source>
</evidence>
<dbReference type="Gene3D" id="1.10.1660.10">
    <property type="match status" value="1"/>
</dbReference>
<dbReference type="InterPro" id="IPR009061">
    <property type="entry name" value="DNA-bd_dom_put_sf"/>
</dbReference>
<protein>
    <submittedName>
        <fullName evidence="5">Cu(I)-responsive transcriptional regulator</fullName>
    </submittedName>
</protein>
<sequence>MVRHYETLGLLPAVSRTDAGYRLYGDADVHSLRFIKRARDLGFSIDEIQQLVGLWHDRSRSSAAVKRIARTHLDDLDRRIAELQAMRGTLAHLVHGCRGDHRPDCPILEDLARSGLPR</sequence>
<comment type="caution">
    <text evidence="5">The sequence shown here is derived from an EMBL/GenBank/DDBJ whole genome shotgun (WGS) entry which is preliminary data.</text>
</comment>
<reference evidence="5 6" key="1">
    <citation type="submission" date="2018-07" db="EMBL/GenBank/DDBJ databases">
        <title>Genomic Encyclopedia of Type Strains, Phase IV (KMG-IV): sequencing the most valuable type-strain genomes for metagenomic binning, comparative biology and taxonomic classification.</title>
        <authorList>
            <person name="Goeker M."/>
        </authorList>
    </citation>
    <scope>NUCLEOTIDE SEQUENCE [LARGE SCALE GENOMIC DNA]</scope>
    <source>
        <strain evidence="5 6">DSM 21352</strain>
    </source>
</reference>
<evidence type="ECO:0000313" key="5">
    <source>
        <dbReference type="EMBL" id="RDI29020.1"/>
    </source>
</evidence>
<dbReference type="InterPro" id="IPR000551">
    <property type="entry name" value="MerR-type_HTH_dom"/>
</dbReference>
<dbReference type="SMART" id="SM00422">
    <property type="entry name" value="HTH_MERR"/>
    <property type="match status" value="1"/>
</dbReference>
<proteinExistence type="predicted"/>
<gene>
    <name evidence="5" type="ORF">DFR41_101776</name>
</gene>
<keyword evidence="3" id="KW-0804">Transcription</keyword>
<dbReference type="SUPFAM" id="SSF46955">
    <property type="entry name" value="Putative DNA-binding domain"/>
    <property type="match status" value="1"/>
</dbReference>
<dbReference type="PROSITE" id="PS50937">
    <property type="entry name" value="HTH_MERR_2"/>
    <property type="match status" value="1"/>
</dbReference>
<dbReference type="AlphaFoldDB" id="A0A370FNB5"/>
<dbReference type="Pfam" id="PF00376">
    <property type="entry name" value="MerR"/>
    <property type="match status" value="1"/>
</dbReference>
<evidence type="ECO:0000256" key="2">
    <source>
        <dbReference type="ARBA" id="ARBA00023125"/>
    </source>
</evidence>